<reference evidence="2" key="1">
    <citation type="submission" date="2019-08" db="EMBL/GenBank/DDBJ databases">
        <authorList>
            <person name="Kucharzyk K."/>
            <person name="Murdoch R.W."/>
            <person name="Higgins S."/>
            <person name="Loffler F."/>
        </authorList>
    </citation>
    <scope>NUCLEOTIDE SEQUENCE</scope>
</reference>
<comment type="caution">
    <text evidence="2">The sequence shown here is derived from an EMBL/GenBank/DDBJ whole genome shotgun (WGS) entry which is preliminary data.</text>
</comment>
<feature type="domain" description="DUF7916" evidence="1">
    <location>
        <begin position="4"/>
        <end position="125"/>
    </location>
</feature>
<protein>
    <recommendedName>
        <fullName evidence="1">DUF7916 domain-containing protein</fullName>
    </recommendedName>
</protein>
<dbReference type="AlphaFoldDB" id="A0A645II34"/>
<evidence type="ECO:0000259" key="1">
    <source>
        <dbReference type="Pfam" id="PF25509"/>
    </source>
</evidence>
<dbReference type="EMBL" id="VSSQ01115586">
    <property type="protein sequence ID" value="MPN50957.1"/>
    <property type="molecule type" value="Genomic_DNA"/>
</dbReference>
<proteinExistence type="predicted"/>
<name>A0A645II34_9ZZZZ</name>
<gene>
    <name evidence="2" type="ORF">SDC9_198597</name>
</gene>
<organism evidence="2">
    <name type="scientific">bioreactor metagenome</name>
    <dbReference type="NCBI Taxonomy" id="1076179"/>
    <lineage>
        <taxon>unclassified sequences</taxon>
        <taxon>metagenomes</taxon>
        <taxon>ecological metagenomes</taxon>
    </lineage>
</organism>
<dbReference type="InterPro" id="IPR057238">
    <property type="entry name" value="DUF7916"/>
</dbReference>
<accession>A0A645II34</accession>
<dbReference type="Pfam" id="PF25509">
    <property type="entry name" value="DUF7916"/>
    <property type="match status" value="1"/>
</dbReference>
<sequence>MAEAGEKIITLADIKLFIDSGADIILLPAPGTVPGITMEYIRELIAYVHQRQKLALTAIGTSQEGADTDTIKQIALMCKMAGADIHHIGDAGYLGMALPENIFAYSVAIRGIRHTYRRMAMSINR</sequence>
<evidence type="ECO:0000313" key="2">
    <source>
        <dbReference type="EMBL" id="MPN50957.1"/>
    </source>
</evidence>